<accession>S7RF55</accession>
<dbReference type="Gene3D" id="1.25.40.10">
    <property type="entry name" value="Tetratricopeptide repeat domain"/>
    <property type="match status" value="1"/>
</dbReference>
<evidence type="ECO:0000313" key="3">
    <source>
        <dbReference type="Proteomes" id="UP000030669"/>
    </source>
</evidence>
<dbReference type="OMA" id="ADYQKCI"/>
<dbReference type="Proteomes" id="UP000030669">
    <property type="component" value="Unassembled WGS sequence"/>
</dbReference>
<dbReference type="EMBL" id="KB469312">
    <property type="protein sequence ID" value="EPQ51129.1"/>
    <property type="molecule type" value="Genomic_DNA"/>
</dbReference>
<dbReference type="AlphaFoldDB" id="S7RF55"/>
<protein>
    <submittedName>
        <fullName evidence="2">TPR-like protein</fullName>
    </submittedName>
</protein>
<dbReference type="SUPFAM" id="SSF48452">
    <property type="entry name" value="TPR-like"/>
    <property type="match status" value="1"/>
</dbReference>
<evidence type="ECO:0000256" key="1">
    <source>
        <dbReference type="PROSITE-ProRule" id="PRU00339"/>
    </source>
</evidence>
<reference evidence="2 3" key="1">
    <citation type="journal article" date="2012" name="Science">
        <title>The Paleozoic origin of enzymatic lignin decomposition reconstructed from 31 fungal genomes.</title>
        <authorList>
            <person name="Floudas D."/>
            <person name="Binder M."/>
            <person name="Riley R."/>
            <person name="Barry K."/>
            <person name="Blanchette R.A."/>
            <person name="Henrissat B."/>
            <person name="Martinez A.T."/>
            <person name="Otillar R."/>
            <person name="Spatafora J.W."/>
            <person name="Yadav J.S."/>
            <person name="Aerts A."/>
            <person name="Benoit I."/>
            <person name="Boyd A."/>
            <person name="Carlson A."/>
            <person name="Copeland A."/>
            <person name="Coutinho P.M."/>
            <person name="de Vries R.P."/>
            <person name="Ferreira P."/>
            <person name="Findley K."/>
            <person name="Foster B."/>
            <person name="Gaskell J."/>
            <person name="Glotzer D."/>
            <person name="Gorecki P."/>
            <person name="Heitman J."/>
            <person name="Hesse C."/>
            <person name="Hori C."/>
            <person name="Igarashi K."/>
            <person name="Jurgens J.A."/>
            <person name="Kallen N."/>
            <person name="Kersten P."/>
            <person name="Kohler A."/>
            <person name="Kuees U."/>
            <person name="Kumar T.K.A."/>
            <person name="Kuo A."/>
            <person name="LaButti K."/>
            <person name="Larrondo L.F."/>
            <person name="Lindquist E."/>
            <person name="Ling A."/>
            <person name="Lombard V."/>
            <person name="Lucas S."/>
            <person name="Lundell T."/>
            <person name="Martin R."/>
            <person name="McLaughlin D.J."/>
            <person name="Morgenstern I."/>
            <person name="Morin E."/>
            <person name="Murat C."/>
            <person name="Nagy L.G."/>
            <person name="Nolan M."/>
            <person name="Ohm R.A."/>
            <person name="Patyshakuliyeva A."/>
            <person name="Rokas A."/>
            <person name="Ruiz-Duenas F.J."/>
            <person name="Sabat G."/>
            <person name="Salamov A."/>
            <person name="Samejima M."/>
            <person name="Schmutz J."/>
            <person name="Slot J.C."/>
            <person name="St John F."/>
            <person name="Stenlid J."/>
            <person name="Sun H."/>
            <person name="Sun S."/>
            <person name="Syed K."/>
            <person name="Tsang A."/>
            <person name="Wiebenga A."/>
            <person name="Young D."/>
            <person name="Pisabarro A."/>
            <person name="Eastwood D.C."/>
            <person name="Martin F."/>
            <person name="Cullen D."/>
            <person name="Grigoriev I.V."/>
            <person name="Hibbett D.S."/>
        </authorList>
    </citation>
    <scope>NUCLEOTIDE SEQUENCE [LARGE SCALE GENOMIC DNA]</scope>
    <source>
        <strain evidence="2 3">ATCC 11539</strain>
    </source>
</reference>
<sequence>MSKAETGEAERIERERKTGLAAYKNKDFKAAIRHLEKARKVSPDDISILVALGGAYLHIKDYQKSVDACEKVVRLCEGRPEGNTPAAEALATLSHAYFKLGDAPRALKCYRRSLAKYHGDIFSKLDKSKLPSKS</sequence>
<dbReference type="InterPro" id="IPR019734">
    <property type="entry name" value="TPR_rpt"/>
</dbReference>
<dbReference type="KEGG" id="gtr:GLOTRDRAFT_141245"/>
<proteinExistence type="predicted"/>
<keyword evidence="3" id="KW-1185">Reference proteome</keyword>
<dbReference type="InterPro" id="IPR011990">
    <property type="entry name" value="TPR-like_helical_dom_sf"/>
</dbReference>
<dbReference type="Pfam" id="PF13424">
    <property type="entry name" value="TPR_12"/>
    <property type="match status" value="1"/>
</dbReference>
<organism evidence="2 3">
    <name type="scientific">Gloeophyllum trabeum (strain ATCC 11539 / FP-39264 / Madison 617)</name>
    <name type="common">Brown rot fungus</name>
    <dbReference type="NCBI Taxonomy" id="670483"/>
    <lineage>
        <taxon>Eukaryota</taxon>
        <taxon>Fungi</taxon>
        <taxon>Dikarya</taxon>
        <taxon>Basidiomycota</taxon>
        <taxon>Agaricomycotina</taxon>
        <taxon>Agaricomycetes</taxon>
        <taxon>Gloeophyllales</taxon>
        <taxon>Gloeophyllaceae</taxon>
        <taxon>Gloeophyllum</taxon>
    </lineage>
</organism>
<feature type="repeat" description="TPR" evidence="1">
    <location>
        <begin position="12"/>
        <end position="45"/>
    </location>
</feature>
<dbReference type="STRING" id="670483.S7RF55"/>
<dbReference type="eggNOG" id="KOG0548">
    <property type="taxonomic scope" value="Eukaryota"/>
</dbReference>
<gene>
    <name evidence="2" type="ORF">GLOTRDRAFT_141245</name>
</gene>
<dbReference type="PROSITE" id="PS50005">
    <property type="entry name" value="TPR"/>
    <property type="match status" value="2"/>
</dbReference>
<dbReference type="GeneID" id="19304726"/>
<dbReference type="SMART" id="SM00028">
    <property type="entry name" value="TPR"/>
    <property type="match status" value="3"/>
</dbReference>
<dbReference type="RefSeq" id="XP_007870558.1">
    <property type="nucleotide sequence ID" value="XM_007872367.1"/>
</dbReference>
<name>S7RF55_GLOTA</name>
<keyword evidence="1" id="KW-0802">TPR repeat</keyword>
<evidence type="ECO:0000313" key="2">
    <source>
        <dbReference type="EMBL" id="EPQ51129.1"/>
    </source>
</evidence>
<feature type="repeat" description="TPR" evidence="1">
    <location>
        <begin position="87"/>
        <end position="120"/>
    </location>
</feature>
<dbReference type="HOGENOM" id="CLU_1896450_0_0_1"/>
<dbReference type="OrthoDB" id="2423701at2759"/>